<organism evidence="2 3">
    <name type="scientific">Stenotrophomonas rhizophila</name>
    <dbReference type="NCBI Taxonomy" id="216778"/>
    <lineage>
        <taxon>Bacteria</taxon>
        <taxon>Pseudomonadati</taxon>
        <taxon>Pseudomonadota</taxon>
        <taxon>Gammaproteobacteria</taxon>
        <taxon>Lysobacterales</taxon>
        <taxon>Lysobacteraceae</taxon>
        <taxon>Stenotrophomonas</taxon>
    </lineage>
</organism>
<comment type="caution">
    <text evidence="2">The sequence shown here is derived from an EMBL/GenBank/DDBJ whole genome shotgun (WGS) entry which is preliminary data.</text>
</comment>
<proteinExistence type="predicted"/>
<feature type="transmembrane region" description="Helical" evidence="1">
    <location>
        <begin position="36"/>
        <end position="56"/>
    </location>
</feature>
<gene>
    <name evidence="2" type="ORF">BCL79_1489</name>
</gene>
<name>A0A498CSX8_9GAMM</name>
<evidence type="ECO:0000256" key="1">
    <source>
        <dbReference type="SAM" id="Phobius"/>
    </source>
</evidence>
<evidence type="ECO:0000313" key="3">
    <source>
        <dbReference type="Proteomes" id="UP000274786"/>
    </source>
</evidence>
<accession>A0A498CSX8</accession>
<sequence length="197" mass="21543">MGASKGPLRRLVAGLRAALPTVGRYHDWVNVRRRPYAVFLQLAFVATLLMALAPLVSRWQQAHAGAPVMLMPTGMTHAMPVPPDAHAGHDMQHDIAQRDVHHHDMQQHDMAMQPMPMHALPSAHDTPASSPPMSEHAGHGDACEYCMMASRLMPWLAVLILLLPAMPVIAPRVLRAVPTPRSLRWPAHAARGPPAIS</sequence>
<keyword evidence="1" id="KW-0812">Transmembrane</keyword>
<evidence type="ECO:0000313" key="2">
    <source>
        <dbReference type="EMBL" id="RLK57085.1"/>
    </source>
</evidence>
<evidence type="ECO:0008006" key="4">
    <source>
        <dbReference type="Google" id="ProtNLM"/>
    </source>
</evidence>
<protein>
    <recommendedName>
        <fullName evidence="4">DUF2946 domain-containing protein</fullName>
    </recommendedName>
</protein>
<reference evidence="2 3" key="1">
    <citation type="submission" date="2018-10" db="EMBL/GenBank/DDBJ databases">
        <title>Comparative analysis of microorganisms from saline springs in Andes Mountain Range, Colombia.</title>
        <authorList>
            <person name="Rubin E."/>
        </authorList>
    </citation>
    <scope>NUCLEOTIDE SEQUENCE [LARGE SCALE GENOMIC DNA]</scope>
    <source>
        <strain evidence="2 3">USBA GBX 843</strain>
    </source>
</reference>
<dbReference type="Proteomes" id="UP000274786">
    <property type="component" value="Unassembled WGS sequence"/>
</dbReference>
<keyword evidence="1" id="KW-0472">Membrane</keyword>
<feature type="transmembrane region" description="Helical" evidence="1">
    <location>
        <begin position="155"/>
        <end position="174"/>
    </location>
</feature>
<dbReference type="EMBL" id="RCDC01000004">
    <property type="protein sequence ID" value="RLK57085.1"/>
    <property type="molecule type" value="Genomic_DNA"/>
</dbReference>
<keyword evidence="1" id="KW-1133">Transmembrane helix</keyword>
<dbReference type="AlphaFoldDB" id="A0A498CSX8"/>